<dbReference type="InterPro" id="IPR016880">
    <property type="entry name" value="ABC_oligopep_solut-bd_myco_prd"/>
</dbReference>
<evidence type="ECO:0000256" key="2">
    <source>
        <dbReference type="SAM" id="SignalP"/>
    </source>
</evidence>
<evidence type="ECO:0000313" key="4">
    <source>
        <dbReference type="Proteomes" id="UP001179842"/>
    </source>
</evidence>
<keyword evidence="4" id="KW-1185">Reference proteome</keyword>
<gene>
    <name evidence="3" type="ORF">QEG99_01895</name>
</gene>
<dbReference type="PROSITE" id="PS51257">
    <property type="entry name" value="PROKAR_LIPOPROTEIN"/>
    <property type="match status" value="1"/>
</dbReference>
<dbReference type="EMBL" id="CP122979">
    <property type="protein sequence ID" value="WGI37017.1"/>
    <property type="molecule type" value="Genomic_DNA"/>
</dbReference>
<evidence type="ECO:0000256" key="1">
    <source>
        <dbReference type="SAM" id="Coils"/>
    </source>
</evidence>
<dbReference type="Gene3D" id="3.40.190.10">
    <property type="entry name" value="Periplasmic binding protein-like II"/>
    <property type="match status" value="1"/>
</dbReference>
<evidence type="ECO:0000313" key="3">
    <source>
        <dbReference type="EMBL" id="WGI37017.1"/>
    </source>
</evidence>
<keyword evidence="2" id="KW-0732">Signal</keyword>
<feature type="chain" id="PRO_5047155825" evidence="2">
    <location>
        <begin position="30"/>
        <end position="1010"/>
    </location>
</feature>
<organism evidence="3 4">
    <name type="scientific">Mesomycoplasma lagogenitalium</name>
    <dbReference type="NCBI Taxonomy" id="171286"/>
    <lineage>
        <taxon>Bacteria</taxon>
        <taxon>Bacillati</taxon>
        <taxon>Mycoplasmatota</taxon>
        <taxon>Mycoplasmoidales</taxon>
        <taxon>Metamycoplasmataceae</taxon>
        <taxon>Mesomycoplasma</taxon>
    </lineage>
</organism>
<dbReference type="SUPFAM" id="SSF53850">
    <property type="entry name" value="Periplasmic binding protein-like II"/>
    <property type="match status" value="1"/>
</dbReference>
<keyword evidence="1" id="KW-0175">Coiled coil</keyword>
<dbReference type="RefSeq" id="WP_280102320.1">
    <property type="nucleotide sequence ID" value="NZ_CP122979.1"/>
</dbReference>
<reference evidence="3" key="1">
    <citation type="submission" date="2023-04" db="EMBL/GenBank/DDBJ databases">
        <title>Completed genome of Mycoplasma lagogenitalium type strain 12MS.</title>
        <authorList>
            <person name="Spergser J."/>
        </authorList>
    </citation>
    <scope>NUCLEOTIDE SEQUENCE</scope>
    <source>
        <strain evidence="3">12MS</strain>
    </source>
</reference>
<name>A0ABY8LY04_9BACT</name>
<protein>
    <submittedName>
        <fullName evidence="3">Peptide ABC transporter substrate-binding protein</fullName>
    </submittedName>
</protein>
<sequence length="1010" mass="115456">MKKRNKKVILFTGLGIVPLSIFTFASCTAVDSKAKVDYDFGLATDPINNLNYVKYKSMDKILPSLVDPYIKNGPSSSLKSLLGKKSIKFSLMESQIPKDENGVESSAFSDFFRTFEGELAKEDGYGMTSSSFYDFDAFNLTGGLASPTIGEGNESTTMFAFRNPKNQNNYSAVTGFVNAQLNQWSNKDFMSAQDLRDYLEYILDLNNGSQKLDEIKKWGIESAERFVDAQKAYSAKFNKNYVNPWGRRKYILNDEKNDYIQDPSEKVWQSQTFDANNKPIDIEEVNEIKNAALNFGFFTGQLFLDYSNKLINDNLNWKENVNFKIDATEVQNFTIKEKEEDKGKVIKLVPNAFKNPYQKYEVKEVDGKKKIVTAYNTLANSENSFTLIFDKNKTPGISYLVSHVLTSLYPVNRKYIETEAGGFDNFGTSASNFLTGGPFKINPEELVLGPQGQIILHKEHDYFDAVNTISNKIKIFFSSDKNTNATFFEDGYISQTYIPANKLNSYWADPSYRDYLNKNQGYGTLAFGFNLDFETNGSSYLQDQDLRNAIYYAVNRSDVLKFVGWDFSFPVTTWTSYGQYKTSDGTNLELYFESMKTKAKNNKEFVLQNYDFLQHTSKAFTFEKTSRRDLSYDVETAKFYIERFKAKYPDLQNVTLKFLNNSTDEHKKAGTFLKEALDKAFDGFVILETKSLPENTYASFIEEGKYDIIYQNYDKLGGASAHDNVAVFFKRDEIDSLTRKTIGFKDNPVGSYTYGDYVASLVLEKTLLDNKPVTETQVLSEYIKEIENAINENSEWKAKYDEIIKSQSSYDLGNFITLILNDLTNKLVTKNAKIYNSSFIRLIIEYLVTNNSNIKLGRIKKAYINYVTNNYSVKEIADLTRDTANRLNFEDLVKPEKRTNINLWEKFIELALVKKDESLTNYTDRINSFFSANFSSSESKLGWNEEIVMVLIGQLEKVIRDSAIVVPLMEVDTNWEISRVGGVDGLYRFALQYAYDVTNPPKAGLPRKVK</sequence>
<dbReference type="Proteomes" id="UP001179842">
    <property type="component" value="Chromosome"/>
</dbReference>
<proteinExistence type="predicted"/>
<feature type="coiled-coil region" evidence="1">
    <location>
        <begin position="779"/>
        <end position="806"/>
    </location>
</feature>
<accession>A0ABY8LY04</accession>
<dbReference type="Gene3D" id="3.10.105.10">
    <property type="entry name" value="Dipeptide-binding Protein, Domain 3"/>
    <property type="match status" value="1"/>
</dbReference>
<dbReference type="PIRSF" id="PIRSF028335">
    <property type="entry name" value="ABC_oligopep_OppA_prd"/>
    <property type="match status" value="1"/>
</dbReference>
<feature type="signal peptide" evidence="2">
    <location>
        <begin position="1"/>
        <end position="29"/>
    </location>
</feature>